<gene>
    <name evidence="11" type="primary">wbaP</name>
    <name evidence="11" type="ORF">JYB87_13085</name>
</gene>
<dbReference type="Proteomes" id="UP000662770">
    <property type="component" value="Chromosome"/>
</dbReference>
<feature type="transmembrane region" description="Helical" evidence="9">
    <location>
        <begin position="24"/>
        <end position="45"/>
    </location>
</feature>
<evidence type="ECO:0000313" key="11">
    <source>
        <dbReference type="EMBL" id="QSX32679.1"/>
    </source>
</evidence>
<evidence type="ECO:0000313" key="12">
    <source>
        <dbReference type="Proteomes" id="UP000662770"/>
    </source>
</evidence>
<feature type="domain" description="Bacterial sugar transferase" evidence="10">
    <location>
        <begin position="293"/>
        <end position="483"/>
    </location>
</feature>
<feature type="transmembrane region" description="Helical" evidence="9">
    <location>
        <begin position="65"/>
        <end position="83"/>
    </location>
</feature>
<keyword evidence="12" id="KW-1185">Reference proteome</keyword>
<evidence type="ECO:0000256" key="4">
    <source>
        <dbReference type="ARBA" id="ARBA00022475"/>
    </source>
</evidence>
<feature type="transmembrane region" description="Helical" evidence="9">
    <location>
        <begin position="296"/>
        <end position="317"/>
    </location>
</feature>
<proteinExistence type="inferred from homology"/>
<dbReference type="InterPro" id="IPR003362">
    <property type="entry name" value="Bact_transf"/>
</dbReference>
<dbReference type="EMBL" id="CP071503">
    <property type="protein sequence ID" value="QSX32679.1"/>
    <property type="molecule type" value="Genomic_DNA"/>
</dbReference>
<reference evidence="11 12" key="1">
    <citation type="submission" date="2021-03" db="EMBL/GenBank/DDBJ databases">
        <title>Novel species identification of genus Shewanella.</title>
        <authorList>
            <person name="Liu G."/>
            <person name="Zhang Q."/>
        </authorList>
    </citation>
    <scope>NUCLEOTIDE SEQUENCE [LARGE SCALE GENOMIC DNA]</scope>
    <source>
        <strain evidence="11 12">FJAT-51800</strain>
    </source>
</reference>
<name>A0ABX7QMU1_9GAMM</name>
<accession>A0ABX7QMU1</accession>
<evidence type="ECO:0000256" key="7">
    <source>
        <dbReference type="ARBA" id="ARBA00022989"/>
    </source>
</evidence>
<sequence>MDISQLDMAVRVSSRTFSPMINKASLLLSDIFAFTISFALVFFVIGENVFTSSELLVQSSNDNGAARVWSYTVIVLLGLLWSWTKLRHYTYRKPFWSELKECLQLILAMAVADLAMVALSKWDFSREQWLVLWCLCLILVPILRYSTKMGLRKAGFWQFPSFIVGCGVNASDAYKAIKSEALMGFEVAGFIAPNESCKKSPIEGIPLLNIAMEDVILNYKKTKLFLAFEYEQAELRDNWLRYLSAKGMRNISIIPTLRGVPLYGTDMSHFFSHELLMLRVHNNLARFSSRFLKRTFDIVVSSLLILVLSPFLGFIAWKASRDGGSPIYGHERVGQHGRKFKCLKFRSMVSNSKEVLEQLLANDPQARAEWFKDFKLKNDPRITPIGHFLRKTSLDELPQLWNVLKGEMSLVGPRPVVDVELERYGDDAEYYRMAKPGMSGLWQVSGRNDVDYATRVYLDGWYVKNWSLWYDIAILFKTVGVVLHRDGAY</sequence>
<keyword evidence="8 9" id="KW-0472">Membrane</keyword>
<comment type="similarity">
    <text evidence="3">Belongs to the bacterial sugar transferase family.</text>
</comment>
<evidence type="ECO:0000256" key="6">
    <source>
        <dbReference type="ARBA" id="ARBA00022692"/>
    </source>
</evidence>
<dbReference type="InterPro" id="IPR017475">
    <property type="entry name" value="EPS_sugar_tfrase"/>
</dbReference>
<dbReference type="PANTHER" id="PTHR30576">
    <property type="entry name" value="COLANIC BIOSYNTHESIS UDP-GLUCOSE LIPID CARRIER TRANSFERASE"/>
    <property type="match status" value="1"/>
</dbReference>
<protein>
    <submittedName>
        <fullName evidence="11">Undecaprenyl-phosphate galactose phosphotransferase WbaP</fullName>
    </submittedName>
</protein>
<dbReference type="Pfam" id="PF02397">
    <property type="entry name" value="Bac_transf"/>
    <property type="match status" value="1"/>
</dbReference>
<keyword evidence="7 9" id="KW-1133">Transmembrane helix</keyword>
<dbReference type="NCBIfam" id="TIGR03025">
    <property type="entry name" value="EPS_sugtrans"/>
    <property type="match status" value="1"/>
</dbReference>
<evidence type="ECO:0000256" key="3">
    <source>
        <dbReference type="ARBA" id="ARBA00006464"/>
    </source>
</evidence>
<feature type="transmembrane region" description="Helical" evidence="9">
    <location>
        <begin position="103"/>
        <end position="122"/>
    </location>
</feature>
<evidence type="ECO:0000256" key="5">
    <source>
        <dbReference type="ARBA" id="ARBA00022679"/>
    </source>
</evidence>
<comment type="subcellular location">
    <subcellularLocation>
        <location evidence="2">Cell membrane</location>
    </subcellularLocation>
    <subcellularLocation>
        <location evidence="1">Membrane</location>
        <topology evidence="1">Multi-pass membrane protein</topology>
    </subcellularLocation>
</comment>
<keyword evidence="6 9" id="KW-0812">Transmembrane</keyword>
<feature type="transmembrane region" description="Helical" evidence="9">
    <location>
        <begin position="128"/>
        <end position="146"/>
    </location>
</feature>
<evidence type="ECO:0000256" key="1">
    <source>
        <dbReference type="ARBA" id="ARBA00004141"/>
    </source>
</evidence>
<dbReference type="PANTHER" id="PTHR30576:SF4">
    <property type="entry name" value="UNDECAPRENYL-PHOSPHATE GALACTOSE PHOSPHOTRANSFERASE"/>
    <property type="match status" value="1"/>
</dbReference>
<evidence type="ECO:0000256" key="2">
    <source>
        <dbReference type="ARBA" id="ARBA00004236"/>
    </source>
</evidence>
<dbReference type="Gene3D" id="3.40.50.720">
    <property type="entry name" value="NAD(P)-binding Rossmann-like Domain"/>
    <property type="match status" value="1"/>
</dbReference>
<evidence type="ECO:0000259" key="10">
    <source>
        <dbReference type="Pfam" id="PF02397"/>
    </source>
</evidence>
<evidence type="ECO:0000256" key="8">
    <source>
        <dbReference type="ARBA" id="ARBA00023136"/>
    </source>
</evidence>
<evidence type="ECO:0000256" key="9">
    <source>
        <dbReference type="SAM" id="Phobius"/>
    </source>
</evidence>
<keyword evidence="5" id="KW-0808">Transferase</keyword>
<dbReference type="NCBIfam" id="TIGR03022">
    <property type="entry name" value="WbaP_sugtrans"/>
    <property type="match status" value="1"/>
</dbReference>
<dbReference type="InterPro" id="IPR017472">
    <property type="entry name" value="Undecaprenyl-P_galact_Ptfrase"/>
</dbReference>
<organism evidence="11 12">
    <name type="scientific">Shewanella avicenniae</name>
    <dbReference type="NCBI Taxonomy" id="2814294"/>
    <lineage>
        <taxon>Bacteria</taxon>
        <taxon>Pseudomonadati</taxon>
        <taxon>Pseudomonadota</taxon>
        <taxon>Gammaproteobacteria</taxon>
        <taxon>Alteromonadales</taxon>
        <taxon>Shewanellaceae</taxon>
        <taxon>Shewanella</taxon>
    </lineage>
</organism>
<keyword evidence="4" id="KW-1003">Cell membrane</keyword>
<dbReference type="RefSeq" id="WP_207353920.1">
    <property type="nucleotide sequence ID" value="NZ_CP071503.1"/>
</dbReference>